<protein>
    <submittedName>
        <fullName evidence="2">Uncharacterized protein</fullName>
    </submittedName>
</protein>
<sequence length="66" mass="7340">MKLDEKLGLDSDSGGDRTDLQEVEAHGALMRRREGGVEGDDAVGEGEVRREVEVRRGFQLCVAYEF</sequence>
<proteinExistence type="predicted"/>
<dbReference type="EMBL" id="QZWG01000007">
    <property type="protein sequence ID" value="RZC04401.1"/>
    <property type="molecule type" value="Genomic_DNA"/>
</dbReference>
<feature type="compositionally biased region" description="Basic and acidic residues" evidence="1">
    <location>
        <begin position="1"/>
        <end position="36"/>
    </location>
</feature>
<dbReference type="Proteomes" id="UP000289340">
    <property type="component" value="Chromosome 7"/>
</dbReference>
<organism evidence="2 3">
    <name type="scientific">Glycine soja</name>
    <name type="common">Wild soybean</name>
    <dbReference type="NCBI Taxonomy" id="3848"/>
    <lineage>
        <taxon>Eukaryota</taxon>
        <taxon>Viridiplantae</taxon>
        <taxon>Streptophyta</taxon>
        <taxon>Embryophyta</taxon>
        <taxon>Tracheophyta</taxon>
        <taxon>Spermatophyta</taxon>
        <taxon>Magnoliopsida</taxon>
        <taxon>eudicotyledons</taxon>
        <taxon>Gunneridae</taxon>
        <taxon>Pentapetalae</taxon>
        <taxon>rosids</taxon>
        <taxon>fabids</taxon>
        <taxon>Fabales</taxon>
        <taxon>Fabaceae</taxon>
        <taxon>Papilionoideae</taxon>
        <taxon>50 kb inversion clade</taxon>
        <taxon>NPAAA clade</taxon>
        <taxon>indigoferoid/millettioid clade</taxon>
        <taxon>Phaseoleae</taxon>
        <taxon>Glycine</taxon>
        <taxon>Glycine subgen. Soja</taxon>
    </lineage>
</organism>
<gene>
    <name evidence="2" type="ORF">D0Y65_018818</name>
</gene>
<dbReference type="AlphaFoldDB" id="A0A445K106"/>
<name>A0A445K106_GLYSO</name>
<feature type="region of interest" description="Disordered" evidence="1">
    <location>
        <begin position="1"/>
        <end position="44"/>
    </location>
</feature>
<comment type="caution">
    <text evidence="2">The sequence shown here is derived from an EMBL/GenBank/DDBJ whole genome shotgun (WGS) entry which is preliminary data.</text>
</comment>
<reference evidence="2 3" key="1">
    <citation type="submission" date="2018-09" db="EMBL/GenBank/DDBJ databases">
        <title>A high-quality reference genome of wild soybean provides a powerful tool to mine soybean genomes.</title>
        <authorList>
            <person name="Xie M."/>
            <person name="Chung C.Y.L."/>
            <person name="Li M.-W."/>
            <person name="Wong F.-L."/>
            <person name="Chan T.-F."/>
            <person name="Lam H.-M."/>
        </authorList>
    </citation>
    <scope>NUCLEOTIDE SEQUENCE [LARGE SCALE GENOMIC DNA]</scope>
    <source>
        <strain evidence="3">cv. W05</strain>
        <tissue evidence="2">Hypocotyl of etiolated seedlings</tissue>
    </source>
</reference>
<accession>A0A445K106</accession>
<evidence type="ECO:0000313" key="2">
    <source>
        <dbReference type="EMBL" id="RZC04401.1"/>
    </source>
</evidence>
<evidence type="ECO:0000256" key="1">
    <source>
        <dbReference type="SAM" id="MobiDB-lite"/>
    </source>
</evidence>
<evidence type="ECO:0000313" key="3">
    <source>
        <dbReference type="Proteomes" id="UP000289340"/>
    </source>
</evidence>
<keyword evidence="3" id="KW-1185">Reference proteome</keyword>